<dbReference type="OrthoDB" id="5831000at2759"/>
<dbReference type="Gene3D" id="3.60.21.10">
    <property type="match status" value="1"/>
</dbReference>
<dbReference type="InterPro" id="IPR006186">
    <property type="entry name" value="Ser/Thr-sp_prot-phosphatase"/>
</dbReference>
<dbReference type="GO" id="GO:0004722">
    <property type="term" value="F:protein serine/threonine phosphatase activity"/>
    <property type="evidence" value="ECO:0007669"/>
    <property type="project" value="TreeGrafter"/>
</dbReference>
<dbReference type="PANTHER" id="PTHR11668">
    <property type="entry name" value="SERINE/THREONINE PROTEIN PHOSPHATASE"/>
    <property type="match status" value="1"/>
</dbReference>
<evidence type="ECO:0000313" key="2">
    <source>
        <dbReference type="EMBL" id="RCN27086.1"/>
    </source>
</evidence>
<dbReference type="Pfam" id="PF00149">
    <property type="entry name" value="Metallophos"/>
    <property type="match status" value="1"/>
</dbReference>
<dbReference type="PANTHER" id="PTHR11668:SF409">
    <property type="entry name" value="SERINE_THREONINE-PROTEIN PHOSPHATASE"/>
    <property type="match status" value="1"/>
</dbReference>
<protein>
    <recommendedName>
        <fullName evidence="1">Serine/threonine specific protein phosphatases domain-containing protein</fullName>
    </recommendedName>
</protein>
<dbReference type="SUPFAM" id="SSF56300">
    <property type="entry name" value="Metallo-dependent phosphatases"/>
    <property type="match status" value="1"/>
</dbReference>
<dbReference type="Proteomes" id="UP000252519">
    <property type="component" value="Unassembled WGS sequence"/>
</dbReference>
<evidence type="ECO:0000313" key="3">
    <source>
        <dbReference type="Proteomes" id="UP000252519"/>
    </source>
</evidence>
<evidence type="ECO:0000259" key="1">
    <source>
        <dbReference type="PROSITE" id="PS00125"/>
    </source>
</evidence>
<sequence>MISLCTLSLTCTGIEVITLLFCLKIRYPYQVYLLRGNHEDANTTLNYGFFDECITRWPSNGKGAKGGDKV</sequence>
<name>A0A368F4R2_ANCCA</name>
<proteinExistence type="predicted"/>
<dbReference type="GO" id="GO:0005737">
    <property type="term" value="C:cytoplasm"/>
    <property type="evidence" value="ECO:0007669"/>
    <property type="project" value="TreeGrafter"/>
</dbReference>
<gene>
    <name evidence="2" type="ORF">ANCCAN_27182</name>
</gene>
<dbReference type="EMBL" id="JOJR01005022">
    <property type="protein sequence ID" value="RCN27086.1"/>
    <property type="molecule type" value="Genomic_DNA"/>
</dbReference>
<dbReference type="PROSITE" id="PS00125">
    <property type="entry name" value="SER_THR_PHOSPHATASE"/>
    <property type="match status" value="1"/>
</dbReference>
<keyword evidence="3" id="KW-1185">Reference proteome</keyword>
<dbReference type="InterPro" id="IPR004843">
    <property type="entry name" value="Calcineurin-like_PHP"/>
</dbReference>
<comment type="caution">
    <text evidence="2">The sequence shown here is derived from an EMBL/GenBank/DDBJ whole genome shotgun (WGS) entry which is preliminary data.</text>
</comment>
<dbReference type="AlphaFoldDB" id="A0A368F4R2"/>
<dbReference type="InterPro" id="IPR050341">
    <property type="entry name" value="PP1_catalytic_subunit"/>
</dbReference>
<dbReference type="STRING" id="29170.A0A368F4R2"/>
<dbReference type="GO" id="GO:0005634">
    <property type="term" value="C:nucleus"/>
    <property type="evidence" value="ECO:0007669"/>
    <property type="project" value="TreeGrafter"/>
</dbReference>
<accession>A0A368F4R2</accession>
<feature type="domain" description="Serine/threonine specific protein phosphatases" evidence="1">
    <location>
        <begin position="34"/>
        <end position="39"/>
    </location>
</feature>
<reference evidence="2 3" key="1">
    <citation type="submission" date="2014-10" db="EMBL/GenBank/DDBJ databases">
        <title>Draft genome of the hookworm Ancylostoma caninum.</title>
        <authorList>
            <person name="Mitreva M."/>
        </authorList>
    </citation>
    <scope>NUCLEOTIDE SEQUENCE [LARGE SCALE GENOMIC DNA]</scope>
    <source>
        <strain evidence="2 3">Baltimore</strain>
    </source>
</reference>
<dbReference type="InterPro" id="IPR029052">
    <property type="entry name" value="Metallo-depent_PP-like"/>
</dbReference>
<organism evidence="2 3">
    <name type="scientific">Ancylostoma caninum</name>
    <name type="common">Dog hookworm</name>
    <dbReference type="NCBI Taxonomy" id="29170"/>
    <lineage>
        <taxon>Eukaryota</taxon>
        <taxon>Metazoa</taxon>
        <taxon>Ecdysozoa</taxon>
        <taxon>Nematoda</taxon>
        <taxon>Chromadorea</taxon>
        <taxon>Rhabditida</taxon>
        <taxon>Rhabditina</taxon>
        <taxon>Rhabditomorpha</taxon>
        <taxon>Strongyloidea</taxon>
        <taxon>Ancylostomatidae</taxon>
        <taxon>Ancylostomatinae</taxon>
        <taxon>Ancylostoma</taxon>
    </lineage>
</organism>